<sequence>MAYNFTPFKKRLEEIEDWLRKEFLAVRTGKASPLLLDAVMVESYGTKVPIKHIATIMTEDAKTLRVTPWDRGQIKAIEGAIAAANLGISTAPDSDSVRVIFPDLSAERREALKKVIKEKLEEARISTRKEREVALSAISEQEKNKEISEDDKFRFKEELQKMIDESSVRLEEIAAKKTEEVSH</sequence>
<dbReference type="PANTHER" id="PTHR20982:SF3">
    <property type="entry name" value="MITOCHONDRIAL RIBOSOME RECYCLING FACTOR PSEUDO 1"/>
    <property type="match status" value="1"/>
</dbReference>
<dbReference type="PANTHER" id="PTHR20982">
    <property type="entry name" value="RIBOSOME RECYCLING FACTOR"/>
    <property type="match status" value="1"/>
</dbReference>
<dbReference type="Gene3D" id="3.30.1360.40">
    <property type="match status" value="1"/>
</dbReference>
<evidence type="ECO:0000313" key="5">
    <source>
        <dbReference type="Proteomes" id="UP000177838"/>
    </source>
</evidence>
<dbReference type="GO" id="GO:0043023">
    <property type="term" value="F:ribosomal large subunit binding"/>
    <property type="evidence" value="ECO:0007669"/>
    <property type="project" value="TreeGrafter"/>
</dbReference>
<dbReference type="NCBIfam" id="TIGR00496">
    <property type="entry name" value="frr"/>
    <property type="match status" value="1"/>
</dbReference>
<name>A0A1G2QGI1_9BACT</name>
<dbReference type="InterPro" id="IPR036191">
    <property type="entry name" value="RRF_sf"/>
</dbReference>
<dbReference type="SUPFAM" id="SSF55194">
    <property type="entry name" value="Ribosome recycling factor, RRF"/>
    <property type="match status" value="1"/>
</dbReference>
<dbReference type="FunFam" id="3.30.1360.40:FF:000001">
    <property type="entry name" value="Ribosome-recycling factor"/>
    <property type="match status" value="1"/>
</dbReference>
<dbReference type="InterPro" id="IPR023584">
    <property type="entry name" value="Ribosome_recyc_fac_dom"/>
</dbReference>
<dbReference type="AlphaFoldDB" id="A0A1G2QGI1"/>
<evidence type="ECO:0000256" key="1">
    <source>
        <dbReference type="ARBA" id="ARBA00005912"/>
    </source>
</evidence>
<comment type="caution">
    <text evidence="4">The sequence shown here is derived from an EMBL/GenBank/DDBJ whole genome shotgun (WGS) entry which is preliminary data.</text>
</comment>
<feature type="domain" description="Ribosome recycling factor" evidence="3">
    <location>
        <begin position="19"/>
        <end position="181"/>
    </location>
</feature>
<protein>
    <submittedName>
        <fullName evidence="4">Ribosome recycling factor</fullName>
    </submittedName>
</protein>
<dbReference type="InterPro" id="IPR002661">
    <property type="entry name" value="Ribosome_recyc_fac"/>
</dbReference>
<dbReference type="GO" id="GO:0006412">
    <property type="term" value="P:translation"/>
    <property type="evidence" value="ECO:0007669"/>
    <property type="project" value="UniProtKB-KW"/>
</dbReference>
<dbReference type="Pfam" id="PF01765">
    <property type="entry name" value="RRF"/>
    <property type="match status" value="1"/>
</dbReference>
<organism evidence="4 5">
    <name type="scientific">Candidatus Vogelbacteria bacterium RIFOXYD1_FULL_46_19</name>
    <dbReference type="NCBI Taxonomy" id="1802439"/>
    <lineage>
        <taxon>Bacteria</taxon>
        <taxon>Candidatus Vogeliibacteriota</taxon>
    </lineage>
</organism>
<dbReference type="Gene3D" id="1.10.132.20">
    <property type="entry name" value="Ribosome-recycling factor"/>
    <property type="match status" value="1"/>
</dbReference>
<reference evidence="4 5" key="1">
    <citation type="journal article" date="2016" name="Nat. Commun.">
        <title>Thousands of microbial genomes shed light on interconnected biogeochemical processes in an aquifer system.</title>
        <authorList>
            <person name="Anantharaman K."/>
            <person name="Brown C.T."/>
            <person name="Hug L.A."/>
            <person name="Sharon I."/>
            <person name="Castelle C.J."/>
            <person name="Probst A.J."/>
            <person name="Thomas B.C."/>
            <person name="Singh A."/>
            <person name="Wilkins M.J."/>
            <person name="Karaoz U."/>
            <person name="Brodie E.L."/>
            <person name="Williams K.H."/>
            <person name="Hubbard S.S."/>
            <person name="Banfield J.F."/>
        </authorList>
    </citation>
    <scope>NUCLEOTIDE SEQUENCE [LARGE SCALE GENOMIC DNA]</scope>
</reference>
<dbReference type="Proteomes" id="UP000177838">
    <property type="component" value="Unassembled WGS sequence"/>
</dbReference>
<gene>
    <name evidence="4" type="ORF">A2589_01415</name>
</gene>
<dbReference type="EMBL" id="MHTK01000006">
    <property type="protein sequence ID" value="OHA59503.1"/>
    <property type="molecule type" value="Genomic_DNA"/>
</dbReference>
<accession>A0A1G2QGI1</accession>
<evidence type="ECO:0000259" key="3">
    <source>
        <dbReference type="Pfam" id="PF01765"/>
    </source>
</evidence>
<comment type="similarity">
    <text evidence="1">Belongs to the RRF family.</text>
</comment>
<evidence type="ECO:0000256" key="2">
    <source>
        <dbReference type="ARBA" id="ARBA00022917"/>
    </source>
</evidence>
<keyword evidence="2" id="KW-0648">Protein biosynthesis</keyword>
<dbReference type="STRING" id="1802439.A2589_01415"/>
<evidence type="ECO:0000313" key="4">
    <source>
        <dbReference type="EMBL" id="OHA59503.1"/>
    </source>
</evidence>
<proteinExistence type="inferred from homology"/>